<dbReference type="Pfam" id="PF00408">
    <property type="entry name" value="PGM_PMM_IV"/>
    <property type="match status" value="1"/>
</dbReference>
<evidence type="ECO:0000259" key="18">
    <source>
        <dbReference type="Pfam" id="PF02880"/>
    </source>
</evidence>
<keyword evidence="8 14" id="KW-0479">Metal-binding</keyword>
<dbReference type="PRINTS" id="PR00509">
    <property type="entry name" value="PGMPMM"/>
</dbReference>
<evidence type="ECO:0000256" key="10">
    <source>
        <dbReference type="ARBA" id="ARBA00023235"/>
    </source>
</evidence>
<dbReference type="Gene3D" id="3.30.310.50">
    <property type="entry name" value="Alpha-D-phosphohexomutase, C-terminal domain"/>
    <property type="match status" value="1"/>
</dbReference>
<dbReference type="InterPro" id="IPR005844">
    <property type="entry name" value="A-D-PHexomutase_a/b/a-I"/>
</dbReference>
<evidence type="ECO:0000256" key="13">
    <source>
        <dbReference type="ARBA" id="ARBA00041467"/>
    </source>
</evidence>
<comment type="caution">
    <text evidence="19">The sequence shown here is derived from an EMBL/GenBank/DDBJ whole genome shotgun (WGS) entry which is preliminary data.</text>
</comment>
<comment type="pathway">
    <text evidence="3">Glycolipid metabolism; diglucosyl-diacylglycerol biosynthesis.</text>
</comment>
<name>A0ABS8F8C6_9FIRM</name>
<keyword evidence="9 14" id="KW-0460">Magnesium</keyword>
<dbReference type="InterPro" id="IPR016055">
    <property type="entry name" value="A-D-PHexomutase_a/b/a-I/II/III"/>
</dbReference>
<dbReference type="Pfam" id="PF02879">
    <property type="entry name" value="PGM_PMM_II"/>
    <property type="match status" value="1"/>
</dbReference>
<evidence type="ECO:0000256" key="9">
    <source>
        <dbReference type="ARBA" id="ARBA00022842"/>
    </source>
</evidence>
<evidence type="ECO:0000256" key="3">
    <source>
        <dbReference type="ARBA" id="ARBA00005164"/>
    </source>
</evidence>
<feature type="domain" description="Alpha-D-phosphohexomutase alpha/beta/alpha" evidence="16">
    <location>
        <begin position="41"/>
        <end position="175"/>
    </location>
</feature>
<evidence type="ECO:0000313" key="20">
    <source>
        <dbReference type="Proteomes" id="UP001430637"/>
    </source>
</evidence>
<dbReference type="InterPro" id="IPR005841">
    <property type="entry name" value="Alpha-D-phosphohexomutase_SF"/>
</dbReference>
<keyword evidence="7" id="KW-0597">Phosphoprotein</keyword>
<dbReference type="RefSeq" id="WP_227621013.1">
    <property type="nucleotide sequence ID" value="NZ_JAJEQL010000013.1"/>
</dbReference>
<dbReference type="Pfam" id="PF02878">
    <property type="entry name" value="PGM_PMM_I"/>
    <property type="match status" value="1"/>
</dbReference>
<feature type="domain" description="Alpha-D-phosphohexomutase C-terminal" evidence="15">
    <location>
        <begin position="496"/>
        <end position="545"/>
    </location>
</feature>
<evidence type="ECO:0000256" key="14">
    <source>
        <dbReference type="RuleBase" id="RU004326"/>
    </source>
</evidence>
<accession>A0ABS8F8C6</accession>
<proteinExistence type="inferred from homology"/>
<evidence type="ECO:0000256" key="6">
    <source>
        <dbReference type="ARBA" id="ARBA00012728"/>
    </source>
</evidence>
<evidence type="ECO:0000256" key="4">
    <source>
        <dbReference type="ARBA" id="ARBA00005189"/>
    </source>
</evidence>
<dbReference type="InterPro" id="IPR036900">
    <property type="entry name" value="A-D-PHexomutase_C_sf"/>
</dbReference>
<evidence type="ECO:0000259" key="16">
    <source>
        <dbReference type="Pfam" id="PF02878"/>
    </source>
</evidence>
<evidence type="ECO:0000259" key="15">
    <source>
        <dbReference type="Pfam" id="PF00408"/>
    </source>
</evidence>
<evidence type="ECO:0000313" key="19">
    <source>
        <dbReference type="EMBL" id="MCC2199490.1"/>
    </source>
</evidence>
<protein>
    <recommendedName>
        <fullName evidence="11">Phosphoglucomutase</fullName>
        <ecNumber evidence="6">5.4.2.2</ecNumber>
    </recommendedName>
    <alternativeName>
        <fullName evidence="13">Alpha-phosphoglucomutase</fullName>
    </alternativeName>
    <alternativeName>
        <fullName evidence="12">Glucose phosphomutase</fullName>
    </alternativeName>
</protein>
<feature type="domain" description="Alpha-D-phosphohexomutase alpha/beta/alpha" evidence="18">
    <location>
        <begin position="320"/>
        <end position="447"/>
    </location>
</feature>
<evidence type="ECO:0000256" key="7">
    <source>
        <dbReference type="ARBA" id="ARBA00022553"/>
    </source>
</evidence>
<dbReference type="InterPro" id="IPR005843">
    <property type="entry name" value="A-D-PHexomutase_C"/>
</dbReference>
<dbReference type="EC" id="5.4.2.2" evidence="6"/>
<keyword evidence="20" id="KW-1185">Reference proteome</keyword>
<comment type="cofactor">
    <cofactor evidence="2">
        <name>Mg(2+)</name>
        <dbReference type="ChEBI" id="CHEBI:18420"/>
    </cofactor>
</comment>
<comment type="similarity">
    <text evidence="5 14">Belongs to the phosphohexose mutase family.</text>
</comment>
<evidence type="ECO:0000256" key="8">
    <source>
        <dbReference type="ARBA" id="ARBA00022723"/>
    </source>
</evidence>
<evidence type="ECO:0000256" key="11">
    <source>
        <dbReference type="ARBA" id="ARBA00039995"/>
    </source>
</evidence>
<dbReference type="PROSITE" id="PS00710">
    <property type="entry name" value="PGM_PMM"/>
    <property type="match status" value="1"/>
</dbReference>
<comment type="pathway">
    <text evidence="4">Lipid metabolism.</text>
</comment>
<feature type="domain" description="Alpha-D-phosphohexomutase alpha/beta/alpha" evidence="17">
    <location>
        <begin position="206"/>
        <end position="309"/>
    </location>
</feature>
<evidence type="ECO:0000259" key="17">
    <source>
        <dbReference type="Pfam" id="PF02879"/>
    </source>
</evidence>
<dbReference type="CDD" id="cd05799">
    <property type="entry name" value="PGM2"/>
    <property type="match status" value="1"/>
</dbReference>
<evidence type="ECO:0000256" key="1">
    <source>
        <dbReference type="ARBA" id="ARBA00000443"/>
    </source>
</evidence>
<dbReference type="SUPFAM" id="SSF55957">
    <property type="entry name" value="Phosphoglucomutase, C-terminal domain"/>
    <property type="match status" value="1"/>
</dbReference>
<evidence type="ECO:0000256" key="2">
    <source>
        <dbReference type="ARBA" id="ARBA00001946"/>
    </source>
</evidence>
<dbReference type="Proteomes" id="UP001430637">
    <property type="component" value="Unassembled WGS sequence"/>
</dbReference>
<dbReference type="PANTHER" id="PTHR45745:SF1">
    <property type="entry name" value="PHOSPHOGLUCOMUTASE 2B-RELATED"/>
    <property type="match status" value="1"/>
</dbReference>
<organism evidence="19 20">
    <name type="scientific">Faecalibacterium butyricigenerans</name>
    <dbReference type="NCBI Taxonomy" id="1851427"/>
    <lineage>
        <taxon>Bacteria</taxon>
        <taxon>Bacillati</taxon>
        <taxon>Bacillota</taxon>
        <taxon>Clostridia</taxon>
        <taxon>Eubacteriales</taxon>
        <taxon>Oscillospiraceae</taxon>
        <taxon>Faecalibacterium</taxon>
    </lineage>
</organism>
<evidence type="ECO:0000256" key="5">
    <source>
        <dbReference type="ARBA" id="ARBA00010231"/>
    </source>
</evidence>
<comment type="catalytic activity">
    <reaction evidence="1">
        <text>alpha-D-glucose 1-phosphate = alpha-D-glucose 6-phosphate</text>
        <dbReference type="Rhea" id="RHEA:23536"/>
        <dbReference type="ChEBI" id="CHEBI:58225"/>
        <dbReference type="ChEBI" id="CHEBI:58601"/>
        <dbReference type="EC" id="5.4.2.2"/>
    </reaction>
</comment>
<gene>
    <name evidence="19" type="ORF">LKD23_06940</name>
</gene>
<dbReference type="Pfam" id="PF02880">
    <property type="entry name" value="PGM_PMM_III"/>
    <property type="match status" value="1"/>
</dbReference>
<dbReference type="EMBL" id="JAJEQL010000013">
    <property type="protein sequence ID" value="MCC2199490.1"/>
    <property type="molecule type" value="Genomic_DNA"/>
</dbReference>
<keyword evidence="10" id="KW-0413">Isomerase</keyword>
<evidence type="ECO:0000256" key="12">
    <source>
        <dbReference type="ARBA" id="ARBA00041398"/>
    </source>
</evidence>
<sequence>MDIKKEYERWLVNATADTDVADELKTLDDTKIEDAFYRDLAFGTGGLRGVIGAGTNRMNVYTVAKASQGLADYLKKNFTEPSVAIGYDSRIKSDVFAKVAAGVFAANGVKVNIWPTLMPVPTVSFATRYLHTSAGVMVTASHNPSKYNGYKVYGADGCQITTEAAAEILAEIEKLDIFADVKTSDFEAGVASGSIQYIPDEVYTAFVEQVKSQSVLFGETVNKDVAIVYSPLNGTGLKPVTRTLKEMGYTNITVVKEQEQPDGKFPTCPYPNPEIKEAMALGMEYAKKCNADLLLATDPDCDRVGIAVKNKAGEYELLTGNQTGMLLLDYICSQRVKHGRMPADPVMVKTIVTMDMGEQIATHYGLRTINVLTGFKFIGEQIGKLEQQGRADSYVFGFEESYGYLTGSYVRDKDGVDGAYMICEMFSYYATKGISLLDKLEELYKTYGYCLNTLHSYEFDGSAGFAKMQSIMQAFRGDIKVFGGKKVVKLLDYAPGLDGLPKSDVLKFLLEDNCSIVVRPSGTEPKLKTYISVSAENKETAEIVEADIRKSAEKYLK</sequence>
<dbReference type="Gene3D" id="3.40.120.10">
    <property type="entry name" value="Alpha-D-Glucose-1,6-Bisphosphate, subunit A, domain 3"/>
    <property type="match status" value="3"/>
</dbReference>
<dbReference type="PANTHER" id="PTHR45745">
    <property type="entry name" value="PHOSPHOMANNOMUTASE 45A"/>
    <property type="match status" value="1"/>
</dbReference>
<dbReference type="InterPro" id="IPR005845">
    <property type="entry name" value="A-D-PHexomutase_a/b/a-II"/>
</dbReference>
<dbReference type="InterPro" id="IPR016066">
    <property type="entry name" value="A-D-PHexomutase_CS"/>
</dbReference>
<reference evidence="19" key="1">
    <citation type="submission" date="2021-10" db="EMBL/GenBank/DDBJ databases">
        <title>Anaerobic single-cell dispensing facilitates the cultivation of human gut bacteria.</title>
        <authorList>
            <person name="Afrizal A."/>
        </authorList>
    </citation>
    <scope>NUCLEOTIDE SEQUENCE</scope>
    <source>
        <strain evidence="19">CLA-AA-H233</strain>
    </source>
</reference>
<dbReference type="SUPFAM" id="SSF53738">
    <property type="entry name" value="Phosphoglucomutase, first 3 domains"/>
    <property type="match status" value="3"/>
</dbReference>
<dbReference type="InterPro" id="IPR005846">
    <property type="entry name" value="A-D-PHexomutase_a/b/a-III"/>
</dbReference>